<dbReference type="Proteomes" id="UP000268321">
    <property type="component" value="Unassembled WGS sequence"/>
</dbReference>
<evidence type="ECO:0000256" key="4">
    <source>
        <dbReference type="ARBA" id="ARBA00023125"/>
    </source>
</evidence>
<dbReference type="GO" id="GO:0003713">
    <property type="term" value="F:transcription coactivator activity"/>
    <property type="evidence" value="ECO:0007669"/>
    <property type="project" value="InterPro"/>
</dbReference>
<keyword evidence="3" id="KW-0805">Transcription regulation</keyword>
<evidence type="ECO:0000259" key="7">
    <source>
        <dbReference type="Pfam" id="PF02229"/>
    </source>
</evidence>
<dbReference type="OrthoDB" id="2505440at2759"/>
<feature type="non-terminal residue" evidence="8">
    <location>
        <position position="83"/>
    </location>
</feature>
<proteinExistence type="inferred from homology"/>
<evidence type="ECO:0000256" key="1">
    <source>
        <dbReference type="ARBA" id="ARBA00004123"/>
    </source>
</evidence>
<comment type="subcellular location">
    <subcellularLocation>
        <location evidence="1">Nucleus</location>
    </subcellularLocation>
</comment>
<evidence type="ECO:0000256" key="6">
    <source>
        <dbReference type="ARBA" id="ARBA00023242"/>
    </source>
</evidence>
<dbReference type="InterPro" id="IPR045125">
    <property type="entry name" value="Sub1/Tcp4-like"/>
</dbReference>
<keyword evidence="6" id="KW-0539">Nucleus</keyword>
<keyword evidence="9" id="KW-1185">Reference proteome</keyword>
<dbReference type="EMBL" id="ML004488">
    <property type="protein sequence ID" value="RKP29430.1"/>
    <property type="molecule type" value="Genomic_DNA"/>
</dbReference>
<dbReference type="AlphaFoldDB" id="A0A4P9ZC79"/>
<dbReference type="GO" id="GO:0003677">
    <property type="term" value="F:DNA binding"/>
    <property type="evidence" value="ECO:0007669"/>
    <property type="project" value="UniProtKB-KW"/>
</dbReference>
<feature type="domain" description="Transcriptional coactivator p15 (PC4) C-terminal" evidence="7">
    <location>
        <begin position="6"/>
        <end position="58"/>
    </location>
</feature>
<dbReference type="GO" id="GO:0060261">
    <property type="term" value="P:positive regulation of transcription initiation by RNA polymerase II"/>
    <property type="evidence" value="ECO:0007669"/>
    <property type="project" value="InterPro"/>
</dbReference>
<comment type="similarity">
    <text evidence="2">Belongs to the transcriptional coactivator PC4 family.</text>
</comment>
<evidence type="ECO:0000313" key="9">
    <source>
        <dbReference type="Proteomes" id="UP000268321"/>
    </source>
</evidence>
<dbReference type="Pfam" id="PF02229">
    <property type="entry name" value="PC4"/>
    <property type="match status" value="1"/>
</dbReference>
<evidence type="ECO:0000256" key="3">
    <source>
        <dbReference type="ARBA" id="ARBA00023015"/>
    </source>
</evidence>
<reference evidence="9" key="1">
    <citation type="journal article" date="2018" name="Nat. Microbiol.">
        <title>Leveraging single-cell genomics to expand the fungal tree of life.</title>
        <authorList>
            <person name="Ahrendt S.R."/>
            <person name="Quandt C.A."/>
            <person name="Ciobanu D."/>
            <person name="Clum A."/>
            <person name="Salamov A."/>
            <person name="Andreopoulos B."/>
            <person name="Cheng J.F."/>
            <person name="Woyke T."/>
            <person name="Pelin A."/>
            <person name="Henrissat B."/>
            <person name="Reynolds N.K."/>
            <person name="Benny G.L."/>
            <person name="Smith M.E."/>
            <person name="James T.Y."/>
            <person name="Grigoriev I.V."/>
        </authorList>
    </citation>
    <scope>NUCLEOTIDE SEQUENCE [LARGE SCALE GENOMIC DNA]</scope>
    <source>
        <strain evidence="9">Baker2002</strain>
    </source>
</reference>
<dbReference type="SUPFAM" id="SSF54447">
    <property type="entry name" value="ssDNA-binding transcriptional regulator domain"/>
    <property type="match status" value="1"/>
</dbReference>
<evidence type="ECO:0000313" key="8">
    <source>
        <dbReference type="EMBL" id="RKP29430.1"/>
    </source>
</evidence>
<dbReference type="InterPro" id="IPR009044">
    <property type="entry name" value="ssDNA-bd_transcriptional_reg"/>
</dbReference>
<evidence type="ECO:0000256" key="5">
    <source>
        <dbReference type="ARBA" id="ARBA00023163"/>
    </source>
</evidence>
<protein>
    <submittedName>
        <fullName evidence="8">SsDNA-binding transcriptional regulator</fullName>
    </submittedName>
</protein>
<keyword evidence="5" id="KW-0804">Transcription</keyword>
<dbReference type="PANTHER" id="PTHR13215">
    <property type="entry name" value="RNA POLYMERASE II TRANSCRIPTIONAL COACTIVATOR"/>
    <property type="match status" value="1"/>
</dbReference>
<feature type="non-terminal residue" evidence="8">
    <location>
        <position position="1"/>
    </location>
</feature>
<organism evidence="8 9">
    <name type="scientific">Metschnikowia bicuspidata</name>
    <dbReference type="NCBI Taxonomy" id="27322"/>
    <lineage>
        <taxon>Eukaryota</taxon>
        <taxon>Fungi</taxon>
        <taxon>Dikarya</taxon>
        <taxon>Ascomycota</taxon>
        <taxon>Saccharomycotina</taxon>
        <taxon>Pichiomycetes</taxon>
        <taxon>Metschnikowiaceae</taxon>
        <taxon>Metschnikowia</taxon>
    </lineage>
</organism>
<evidence type="ECO:0000256" key="2">
    <source>
        <dbReference type="ARBA" id="ARBA00009001"/>
    </source>
</evidence>
<dbReference type="GO" id="GO:0005634">
    <property type="term" value="C:nucleus"/>
    <property type="evidence" value="ECO:0007669"/>
    <property type="project" value="UniProtKB-SubCell"/>
</dbReference>
<dbReference type="InterPro" id="IPR003173">
    <property type="entry name" value="PC4_C"/>
</dbReference>
<sequence length="83" mass="9305">TAASIELDAKKRVSVRLFNGIKLVDIREFYEDMKTGEFKPGAKGIALNEETWKKLLEAKDEITAALMALDKKAEPPAKKARKE</sequence>
<accession>A0A4P9ZC79</accession>
<name>A0A4P9ZC79_9ASCO</name>
<gene>
    <name evidence="8" type="ORF">METBISCDRAFT_5198</name>
</gene>
<keyword evidence="4 8" id="KW-0238">DNA-binding</keyword>
<dbReference type="Gene3D" id="2.30.31.10">
    <property type="entry name" value="Transcriptional Coactivator Pc4, Chain A"/>
    <property type="match status" value="1"/>
</dbReference>